<feature type="region of interest" description="Disordered" evidence="4">
    <location>
        <begin position="77"/>
        <end position="142"/>
    </location>
</feature>
<dbReference type="InterPro" id="IPR017871">
    <property type="entry name" value="ABC_transporter-like_CS"/>
</dbReference>
<evidence type="ECO:0000256" key="3">
    <source>
        <dbReference type="ARBA" id="ARBA00022840"/>
    </source>
</evidence>
<dbReference type="InterPro" id="IPR003439">
    <property type="entry name" value="ABC_transporter-like_ATP-bd"/>
</dbReference>
<evidence type="ECO:0000256" key="2">
    <source>
        <dbReference type="ARBA" id="ARBA00022741"/>
    </source>
</evidence>
<dbReference type="PROSITE" id="PS50893">
    <property type="entry name" value="ABC_TRANSPORTER_2"/>
    <property type="match status" value="2"/>
</dbReference>
<dbReference type="AlphaFoldDB" id="A0A2T9XZZ4"/>
<dbReference type="InterPro" id="IPR003593">
    <property type="entry name" value="AAA+_ATPase"/>
</dbReference>
<dbReference type="CDD" id="cd03221">
    <property type="entry name" value="ABCF_EF-3"/>
    <property type="match status" value="1"/>
</dbReference>
<dbReference type="GO" id="GO:0005524">
    <property type="term" value="F:ATP binding"/>
    <property type="evidence" value="ECO:0007669"/>
    <property type="project" value="UniProtKB-KW"/>
</dbReference>
<dbReference type="Gene3D" id="3.40.50.300">
    <property type="entry name" value="P-loop containing nucleotide triphosphate hydrolases"/>
    <property type="match status" value="2"/>
</dbReference>
<dbReference type="InterPro" id="IPR027417">
    <property type="entry name" value="P-loop_NTPase"/>
</dbReference>
<proteinExistence type="predicted"/>
<accession>A0A2T9XZZ4</accession>
<dbReference type="EMBL" id="MBFS01003628">
    <property type="protein sequence ID" value="PVU85650.1"/>
    <property type="molecule type" value="Genomic_DNA"/>
</dbReference>
<dbReference type="PROSITE" id="PS00211">
    <property type="entry name" value="ABC_TRANSPORTER_1"/>
    <property type="match status" value="2"/>
</dbReference>
<dbReference type="STRING" id="133381.A0A2T9XZZ4"/>
<feature type="compositionally biased region" description="Basic and acidic residues" evidence="4">
    <location>
        <begin position="102"/>
        <end position="122"/>
    </location>
</feature>
<sequence>MTAFDLEKFQNCIPAPVLENLGEEGQHHIFELFEQLEEDQMSQPELKEIASELLVDAGIDQNSLDSVLDSLISLSISDSKSPSTKEDAGSKTPTKSPSPASKKSEKSPLKPEKFGKDLESKKNKNKAPPKISSSDPKKSSTVAKSTVNDIDLPVIVAFSQSSRFHLETLQTLSNEVYLKDVNLIVNNVHLLEDAILQLKEGFHYGFVGKNGTGKTTLLTSIANKSLLGFPENIRVQYVEQLEVLDSTQTVLQAVMDSDAERSKLISIIKDLEYAVHNPEHIKDAVEKYLQIEADDEILEAQKIANFRTGRRGIDARIVALNKEKNALSEIRKKYFKKGKTHEDVAAIILENKYSELNQLDTGDAEARAQEILSELGFTPENQLEPTSKFSGGWRMRVALAKAMFLEPDILLLDEPTNHLDMHSIIWLTKYLKSLDYVTLVVVSHDRRFLNDIAEEIIVLKDKKLSYHSGNYDTYEKSTEDLKKKKENMYDAIERKRKHINQSIQNGLRQAKAGDDKKLGMVASRKKKLERLGAEKTEEGTRFKVSYYAGYHDHSRVQVVLEKEEKEVVFKLPEPEPLRHQGPLLKMSDVSFRYNKDSQMVIKNVSITIEVGSRIAFLGPNGCGKSTLVNLMKQSLIPTTGRIETHPRLKIGYFDQHFVDLYAKLRISSLERLQQYSDEYQKNHTVSGSDHAALDANKLFKSEQEIRAYLGSFGLSGGIVNQPICTLSGGQKARFALSMMFVESPQLLLLDEITNHLDMRTITGLIEALKSFNGGIVLVSHDQHFVSEVANTYYVIKNQTINRWEKGLDAYVELISKNIKL</sequence>
<keyword evidence="1" id="KW-0677">Repeat</keyword>
<feature type="domain" description="ABC transporter" evidence="5">
    <location>
        <begin position="176"/>
        <end position="486"/>
    </location>
</feature>
<dbReference type="FunFam" id="3.40.50.300:FF:000011">
    <property type="entry name" value="Putative ABC transporter ATP-binding component"/>
    <property type="match status" value="1"/>
</dbReference>
<feature type="compositionally biased region" description="Low complexity" evidence="4">
    <location>
        <begin position="90"/>
        <end position="101"/>
    </location>
</feature>
<dbReference type="Pfam" id="PF00005">
    <property type="entry name" value="ABC_tran"/>
    <property type="match status" value="2"/>
</dbReference>
<dbReference type="Proteomes" id="UP000245609">
    <property type="component" value="Unassembled WGS sequence"/>
</dbReference>
<feature type="domain" description="ABC transporter" evidence="5">
    <location>
        <begin position="584"/>
        <end position="820"/>
    </location>
</feature>
<protein>
    <recommendedName>
        <fullName evidence="5">ABC transporter domain-containing protein</fullName>
    </recommendedName>
</protein>
<dbReference type="PANTHER" id="PTHR19211">
    <property type="entry name" value="ATP-BINDING TRANSPORT PROTEIN-RELATED"/>
    <property type="match status" value="1"/>
</dbReference>
<dbReference type="SUPFAM" id="SSF52540">
    <property type="entry name" value="P-loop containing nucleoside triphosphate hydrolases"/>
    <property type="match status" value="2"/>
</dbReference>
<keyword evidence="3" id="KW-0067">ATP-binding</keyword>
<dbReference type="GO" id="GO:0016887">
    <property type="term" value="F:ATP hydrolysis activity"/>
    <property type="evidence" value="ECO:0007669"/>
    <property type="project" value="InterPro"/>
</dbReference>
<gene>
    <name evidence="6" type="ORF">BB560_006955</name>
</gene>
<reference evidence="6 7" key="1">
    <citation type="journal article" date="2018" name="MBio">
        <title>Comparative Genomics Reveals the Core Gene Toolbox for the Fungus-Insect Symbiosis.</title>
        <authorList>
            <person name="Wang Y."/>
            <person name="Stata M."/>
            <person name="Wang W."/>
            <person name="Stajich J.E."/>
            <person name="White M.M."/>
            <person name="Moncalvo J.M."/>
        </authorList>
    </citation>
    <scope>NUCLEOTIDE SEQUENCE [LARGE SCALE GENOMIC DNA]</scope>
    <source>
        <strain evidence="6 7">SC-DP-2</strain>
    </source>
</reference>
<dbReference type="Pfam" id="PF12848">
    <property type="entry name" value="ABC_tran_Xtn"/>
    <property type="match status" value="1"/>
</dbReference>
<keyword evidence="7" id="KW-1185">Reference proteome</keyword>
<comment type="caution">
    <text evidence="6">The sequence shown here is derived from an EMBL/GenBank/DDBJ whole genome shotgun (WGS) entry which is preliminary data.</text>
</comment>
<evidence type="ECO:0000256" key="4">
    <source>
        <dbReference type="SAM" id="MobiDB-lite"/>
    </source>
</evidence>
<evidence type="ECO:0000259" key="5">
    <source>
        <dbReference type="PROSITE" id="PS50893"/>
    </source>
</evidence>
<name>A0A2T9XZZ4_9FUNG</name>
<evidence type="ECO:0000256" key="1">
    <source>
        <dbReference type="ARBA" id="ARBA00022737"/>
    </source>
</evidence>
<keyword evidence="2" id="KW-0547">Nucleotide-binding</keyword>
<dbReference type="InterPro" id="IPR050611">
    <property type="entry name" value="ABCF"/>
</dbReference>
<dbReference type="SMART" id="SM00382">
    <property type="entry name" value="AAA"/>
    <property type="match status" value="2"/>
</dbReference>
<dbReference type="OrthoDB" id="2110130at2759"/>
<organism evidence="6 7">
    <name type="scientific">Smittium megazygosporum</name>
    <dbReference type="NCBI Taxonomy" id="133381"/>
    <lineage>
        <taxon>Eukaryota</taxon>
        <taxon>Fungi</taxon>
        <taxon>Fungi incertae sedis</taxon>
        <taxon>Zoopagomycota</taxon>
        <taxon>Kickxellomycotina</taxon>
        <taxon>Harpellomycetes</taxon>
        <taxon>Harpellales</taxon>
        <taxon>Legeriomycetaceae</taxon>
        <taxon>Smittium</taxon>
    </lineage>
</organism>
<evidence type="ECO:0000313" key="7">
    <source>
        <dbReference type="Proteomes" id="UP000245609"/>
    </source>
</evidence>
<dbReference type="PANTHER" id="PTHR19211:SF129">
    <property type="entry name" value="ABC TRANSPORTER ATP-BINDING PROTEIN"/>
    <property type="match status" value="1"/>
</dbReference>
<evidence type="ECO:0000313" key="6">
    <source>
        <dbReference type="EMBL" id="PVU85650.1"/>
    </source>
</evidence>
<dbReference type="InterPro" id="IPR032781">
    <property type="entry name" value="ABC_tran_Xtn"/>
</dbReference>